<dbReference type="Proteomes" id="UP000886998">
    <property type="component" value="Unassembled WGS sequence"/>
</dbReference>
<name>A0A8X6MJ59_9ARAC</name>
<dbReference type="AlphaFoldDB" id="A0A8X6MJ59"/>
<gene>
    <name evidence="2" type="ORF">TNIN_220981</name>
</gene>
<evidence type="ECO:0000313" key="3">
    <source>
        <dbReference type="Proteomes" id="UP000886998"/>
    </source>
</evidence>
<dbReference type="EMBL" id="BMAV01027301">
    <property type="protein sequence ID" value="GFS58035.1"/>
    <property type="molecule type" value="Genomic_DNA"/>
</dbReference>
<accession>A0A8X6MJ59</accession>
<evidence type="ECO:0000313" key="2">
    <source>
        <dbReference type="EMBL" id="GFS58035.1"/>
    </source>
</evidence>
<dbReference type="OrthoDB" id="7902892at2759"/>
<keyword evidence="3" id="KW-1185">Reference proteome</keyword>
<evidence type="ECO:0000256" key="1">
    <source>
        <dbReference type="SAM" id="MobiDB-lite"/>
    </source>
</evidence>
<feature type="compositionally biased region" description="Polar residues" evidence="1">
    <location>
        <begin position="9"/>
        <end position="26"/>
    </location>
</feature>
<comment type="caution">
    <text evidence="2">The sequence shown here is derived from an EMBL/GenBank/DDBJ whole genome shotgun (WGS) entry which is preliminary data.</text>
</comment>
<organism evidence="2 3">
    <name type="scientific">Trichonephila inaurata madagascariensis</name>
    <dbReference type="NCBI Taxonomy" id="2747483"/>
    <lineage>
        <taxon>Eukaryota</taxon>
        <taxon>Metazoa</taxon>
        <taxon>Ecdysozoa</taxon>
        <taxon>Arthropoda</taxon>
        <taxon>Chelicerata</taxon>
        <taxon>Arachnida</taxon>
        <taxon>Araneae</taxon>
        <taxon>Araneomorphae</taxon>
        <taxon>Entelegynae</taxon>
        <taxon>Araneoidea</taxon>
        <taxon>Nephilidae</taxon>
        <taxon>Trichonephila</taxon>
        <taxon>Trichonephila inaurata</taxon>
    </lineage>
</organism>
<proteinExistence type="predicted"/>
<feature type="compositionally biased region" description="Basic residues" evidence="1">
    <location>
        <begin position="55"/>
        <end position="64"/>
    </location>
</feature>
<sequence length="70" mass="7968">MFEEEGTFKNVQMTHSGRPRSFTSPTREVVNERFPQSPGKSIQQAARGTRVPKSSAHRILKRAQWKSSIP</sequence>
<protein>
    <submittedName>
        <fullName evidence="2">Uncharacterized protein</fullName>
    </submittedName>
</protein>
<reference evidence="2" key="1">
    <citation type="submission" date="2020-08" db="EMBL/GenBank/DDBJ databases">
        <title>Multicomponent nature underlies the extraordinary mechanical properties of spider dragline silk.</title>
        <authorList>
            <person name="Kono N."/>
            <person name="Nakamura H."/>
            <person name="Mori M."/>
            <person name="Yoshida Y."/>
            <person name="Ohtoshi R."/>
            <person name="Malay A.D."/>
            <person name="Moran D.A.P."/>
            <person name="Tomita M."/>
            <person name="Numata K."/>
            <person name="Arakawa K."/>
        </authorList>
    </citation>
    <scope>NUCLEOTIDE SEQUENCE</scope>
</reference>
<feature type="region of interest" description="Disordered" evidence="1">
    <location>
        <begin position="1"/>
        <end position="70"/>
    </location>
</feature>